<dbReference type="Pfam" id="PF13580">
    <property type="entry name" value="SIS_2"/>
    <property type="match status" value="1"/>
</dbReference>
<sequence>MEKKELSMQKTYRFRENFARDYFQDFRMLLDMAEDKLIDTLDEIIPILYEARDAHRTIFIIGNGGSAATASHFAGDLSKATICDGFPRFKAISLTDNIPSIMAWANDKDYDDIFVEQLKNFMEPEDIIIGISGSGNSKNIIKAIDFANNY</sequence>
<dbReference type="SUPFAM" id="SSF53697">
    <property type="entry name" value="SIS domain"/>
    <property type="match status" value="1"/>
</dbReference>
<dbReference type="PROSITE" id="PS51464">
    <property type="entry name" value="SIS"/>
    <property type="match status" value="1"/>
</dbReference>
<dbReference type="CDD" id="cd05006">
    <property type="entry name" value="SIS_GmhA"/>
    <property type="match status" value="1"/>
</dbReference>
<accession>X1DV49</accession>
<dbReference type="PANTHER" id="PTHR30390">
    <property type="entry name" value="SEDOHEPTULOSE 7-PHOSPHATE ISOMERASE / DNAA INITIATOR-ASSOCIATING FACTOR FOR REPLICATION INITIATION"/>
    <property type="match status" value="1"/>
</dbReference>
<dbReference type="InterPro" id="IPR050099">
    <property type="entry name" value="SIS_GmhA/DiaA_subfam"/>
</dbReference>
<proteinExistence type="predicted"/>
<dbReference type="InterPro" id="IPR035461">
    <property type="entry name" value="GmhA/DiaA"/>
</dbReference>
<evidence type="ECO:0000313" key="2">
    <source>
        <dbReference type="EMBL" id="GAH00278.1"/>
    </source>
</evidence>
<comment type="caution">
    <text evidence="2">The sequence shown here is derived from an EMBL/GenBank/DDBJ whole genome shotgun (WGS) entry which is preliminary data.</text>
</comment>
<dbReference type="GO" id="GO:1901135">
    <property type="term" value="P:carbohydrate derivative metabolic process"/>
    <property type="evidence" value="ECO:0007669"/>
    <property type="project" value="InterPro"/>
</dbReference>
<organism evidence="2">
    <name type="scientific">marine sediment metagenome</name>
    <dbReference type="NCBI Taxonomy" id="412755"/>
    <lineage>
        <taxon>unclassified sequences</taxon>
        <taxon>metagenomes</taxon>
        <taxon>ecological metagenomes</taxon>
    </lineage>
</organism>
<reference evidence="2" key="1">
    <citation type="journal article" date="2014" name="Front. Microbiol.">
        <title>High frequency of phylogenetically diverse reductive dehalogenase-homologous genes in deep subseafloor sedimentary metagenomes.</title>
        <authorList>
            <person name="Kawai M."/>
            <person name="Futagami T."/>
            <person name="Toyoda A."/>
            <person name="Takaki Y."/>
            <person name="Nishi S."/>
            <person name="Hori S."/>
            <person name="Arai W."/>
            <person name="Tsubouchi T."/>
            <person name="Morono Y."/>
            <person name="Uchiyama I."/>
            <person name="Ito T."/>
            <person name="Fujiyama A."/>
            <person name="Inagaki F."/>
            <person name="Takami H."/>
        </authorList>
    </citation>
    <scope>NUCLEOTIDE SEQUENCE</scope>
    <source>
        <strain evidence="2">Expedition CK06-06</strain>
    </source>
</reference>
<evidence type="ECO:0000259" key="1">
    <source>
        <dbReference type="PROSITE" id="PS51464"/>
    </source>
</evidence>
<dbReference type="PANTHER" id="PTHR30390:SF8">
    <property type="entry name" value="SUGAR ISOMERASE (SIS)"/>
    <property type="match status" value="1"/>
</dbReference>
<name>X1DV49_9ZZZZ</name>
<gene>
    <name evidence="2" type="ORF">S01H4_41579</name>
</gene>
<dbReference type="EMBL" id="BART01022751">
    <property type="protein sequence ID" value="GAH00278.1"/>
    <property type="molecule type" value="Genomic_DNA"/>
</dbReference>
<dbReference type="GO" id="GO:0097367">
    <property type="term" value="F:carbohydrate derivative binding"/>
    <property type="evidence" value="ECO:0007669"/>
    <property type="project" value="InterPro"/>
</dbReference>
<feature type="domain" description="SIS" evidence="1">
    <location>
        <begin position="44"/>
        <end position="150"/>
    </location>
</feature>
<dbReference type="Gene3D" id="3.40.50.10490">
    <property type="entry name" value="Glucose-6-phosphate isomerase like protein, domain 1"/>
    <property type="match status" value="1"/>
</dbReference>
<protein>
    <recommendedName>
        <fullName evidence="1">SIS domain-containing protein</fullName>
    </recommendedName>
</protein>
<dbReference type="InterPro" id="IPR001347">
    <property type="entry name" value="SIS_dom"/>
</dbReference>
<feature type="non-terminal residue" evidence="2">
    <location>
        <position position="150"/>
    </location>
</feature>
<dbReference type="AlphaFoldDB" id="X1DV49"/>
<dbReference type="InterPro" id="IPR046348">
    <property type="entry name" value="SIS_dom_sf"/>
</dbReference>